<dbReference type="EMBL" id="BOQP01000046">
    <property type="protein sequence ID" value="GIM81379.1"/>
    <property type="molecule type" value="Genomic_DNA"/>
</dbReference>
<keyword evidence="2 4" id="KW-0378">Hydrolase</keyword>
<dbReference type="GO" id="GO:0016787">
    <property type="term" value="F:hydrolase activity"/>
    <property type="evidence" value="ECO:0007669"/>
    <property type="project" value="UniProtKB-KW"/>
</dbReference>
<dbReference type="InterPro" id="IPR000086">
    <property type="entry name" value="NUDIX_hydrolase_dom"/>
</dbReference>
<accession>A0A919VZ87</accession>
<proteinExistence type="predicted"/>
<dbReference type="PANTHER" id="PTHR43046:SF16">
    <property type="entry name" value="ADP-RIBOSE PYROPHOSPHATASE YJHB-RELATED"/>
    <property type="match status" value="1"/>
</dbReference>
<evidence type="ECO:0000259" key="3">
    <source>
        <dbReference type="PROSITE" id="PS51462"/>
    </source>
</evidence>
<dbReference type="InterPro" id="IPR020084">
    <property type="entry name" value="NUDIX_hydrolase_CS"/>
</dbReference>
<gene>
    <name evidence="4" type="ORF">Aco04nite_76280</name>
</gene>
<dbReference type="PROSITE" id="PS51462">
    <property type="entry name" value="NUDIX"/>
    <property type="match status" value="1"/>
</dbReference>
<evidence type="ECO:0000256" key="1">
    <source>
        <dbReference type="ARBA" id="ARBA00001946"/>
    </source>
</evidence>
<sequence length="170" mass="18819">MPASDYVKDLRAKYGQGLIMFPTVSAVVLNDRGEVLLGQRSDNRQWALIAGMMDPGEQPAEAVVRETLEETNVQVKVERLAGVVLHEVVYGNGDHCQMVNTWFRCRAVGGEARVNDSESLEVGWFPLGELPPLTRFAHHRIATALDDGLPAWFARPGEALDDLMYRMPGA</sequence>
<evidence type="ECO:0000313" key="5">
    <source>
        <dbReference type="Proteomes" id="UP000680865"/>
    </source>
</evidence>
<organism evidence="4 5">
    <name type="scientific">Winogradskya consettensis</name>
    <dbReference type="NCBI Taxonomy" id="113560"/>
    <lineage>
        <taxon>Bacteria</taxon>
        <taxon>Bacillati</taxon>
        <taxon>Actinomycetota</taxon>
        <taxon>Actinomycetes</taxon>
        <taxon>Micromonosporales</taxon>
        <taxon>Micromonosporaceae</taxon>
        <taxon>Winogradskya</taxon>
    </lineage>
</organism>
<dbReference type="Proteomes" id="UP000680865">
    <property type="component" value="Unassembled WGS sequence"/>
</dbReference>
<protein>
    <submittedName>
        <fullName evidence="4">NUDIX hydrolase</fullName>
    </submittedName>
</protein>
<dbReference type="SUPFAM" id="SSF55811">
    <property type="entry name" value="Nudix"/>
    <property type="match status" value="1"/>
</dbReference>
<dbReference type="InterPro" id="IPR015797">
    <property type="entry name" value="NUDIX_hydrolase-like_dom_sf"/>
</dbReference>
<dbReference type="Gene3D" id="3.90.79.10">
    <property type="entry name" value="Nucleoside Triphosphate Pyrophosphohydrolase"/>
    <property type="match status" value="1"/>
</dbReference>
<dbReference type="CDD" id="cd18879">
    <property type="entry name" value="NUDIX_Hydrolase"/>
    <property type="match status" value="1"/>
</dbReference>
<reference evidence="4" key="1">
    <citation type="submission" date="2021-03" db="EMBL/GenBank/DDBJ databases">
        <title>Whole genome shotgun sequence of Actinoplanes consettensis NBRC 14913.</title>
        <authorList>
            <person name="Komaki H."/>
            <person name="Tamura T."/>
        </authorList>
    </citation>
    <scope>NUCLEOTIDE SEQUENCE</scope>
    <source>
        <strain evidence="4">NBRC 14913</strain>
    </source>
</reference>
<evidence type="ECO:0000313" key="4">
    <source>
        <dbReference type="EMBL" id="GIM81379.1"/>
    </source>
</evidence>
<feature type="domain" description="Nudix hydrolase" evidence="3">
    <location>
        <begin position="19"/>
        <end position="149"/>
    </location>
</feature>
<dbReference type="Pfam" id="PF00293">
    <property type="entry name" value="NUDIX"/>
    <property type="match status" value="1"/>
</dbReference>
<comment type="cofactor">
    <cofactor evidence="1">
        <name>Mg(2+)</name>
        <dbReference type="ChEBI" id="CHEBI:18420"/>
    </cofactor>
</comment>
<name>A0A919VZ87_9ACTN</name>
<keyword evidence="5" id="KW-1185">Reference proteome</keyword>
<comment type="caution">
    <text evidence="4">The sequence shown here is derived from an EMBL/GenBank/DDBJ whole genome shotgun (WGS) entry which is preliminary data.</text>
</comment>
<dbReference type="AlphaFoldDB" id="A0A919VZ87"/>
<dbReference type="PROSITE" id="PS00893">
    <property type="entry name" value="NUDIX_BOX"/>
    <property type="match status" value="1"/>
</dbReference>
<evidence type="ECO:0000256" key="2">
    <source>
        <dbReference type="ARBA" id="ARBA00022801"/>
    </source>
</evidence>
<dbReference type="PANTHER" id="PTHR43046">
    <property type="entry name" value="GDP-MANNOSE MANNOSYL HYDROLASE"/>
    <property type="match status" value="1"/>
</dbReference>
<dbReference type="RefSeq" id="WP_213002032.1">
    <property type="nucleotide sequence ID" value="NZ_BAAATW010000024.1"/>
</dbReference>